<organism evidence="1 2">
    <name type="scientific">Streptomyces griseoaurantiacus</name>
    <dbReference type="NCBI Taxonomy" id="68213"/>
    <lineage>
        <taxon>Bacteria</taxon>
        <taxon>Bacillati</taxon>
        <taxon>Actinomycetota</taxon>
        <taxon>Actinomycetes</taxon>
        <taxon>Kitasatosporales</taxon>
        <taxon>Streptomycetaceae</taxon>
        <taxon>Streptomyces</taxon>
        <taxon>Streptomyces aurantiacus group</taxon>
    </lineage>
</organism>
<dbReference type="RefSeq" id="WP_191852821.1">
    <property type="nucleotide sequence ID" value="NZ_JACERG010000010.1"/>
</dbReference>
<reference evidence="1 2" key="1">
    <citation type="submission" date="2020-07" db="EMBL/GenBank/DDBJ databases">
        <title>Differential regulation of undecylprodigiosin biosynthesis in the yeast-scavenging Streptomyces strain MBK6.</title>
        <authorList>
            <person name="Baral B."/>
            <person name="Siitonen V."/>
            <person name="Laughlin M."/>
            <person name="Yamada K."/>
            <person name="Ilomaeki M."/>
            <person name="Metsae-Ketelae M."/>
            <person name="Niemi J."/>
        </authorList>
    </citation>
    <scope>NUCLEOTIDE SEQUENCE [LARGE SCALE GENOMIC DNA]</scope>
    <source>
        <strain evidence="1 2">MBK6</strain>
    </source>
</reference>
<evidence type="ECO:0000313" key="1">
    <source>
        <dbReference type="EMBL" id="MBA5222232.1"/>
    </source>
</evidence>
<dbReference type="EMBL" id="JACERG010000010">
    <property type="protein sequence ID" value="MBA5222232.1"/>
    <property type="molecule type" value="Genomic_DNA"/>
</dbReference>
<protein>
    <recommendedName>
        <fullName evidence="3">Terminase large subunit gp17-like C-terminal domain-containing protein</fullName>
    </recommendedName>
</protein>
<name>A0A7W2HUJ9_9ACTN</name>
<evidence type="ECO:0008006" key="3">
    <source>
        <dbReference type="Google" id="ProtNLM"/>
    </source>
</evidence>
<dbReference type="AlphaFoldDB" id="A0A7W2HUJ9"/>
<dbReference type="Proteomes" id="UP000587608">
    <property type="component" value="Unassembled WGS sequence"/>
</dbReference>
<dbReference type="Gene3D" id="3.30.420.240">
    <property type="match status" value="1"/>
</dbReference>
<accession>A0A7W2HUJ9</accession>
<dbReference type="Gene3D" id="3.40.50.300">
    <property type="entry name" value="P-loop containing nucleotide triphosphate hydrolases"/>
    <property type="match status" value="1"/>
</dbReference>
<gene>
    <name evidence="1" type="ORF">H1X69_12475</name>
</gene>
<evidence type="ECO:0000313" key="2">
    <source>
        <dbReference type="Proteomes" id="UP000587608"/>
    </source>
</evidence>
<sequence>MTAGTLDAYLAGYDPALFSVPECRRILTKNSPLLFALTYFPHHLRGDETGGQISLSPVHWEWCEQAQAWIQPPVMPKEQRHAYIAPRAMGKSTWWQLILPLWAAAHGHVKYIAGFASAASQARQRLRDIKMELESNTLLQTDYPELCRPARRASGVSDADRQDMYVAQSGFAFTARGVDSNFLGSKVGSQRPDLVVLDDVEPGESTYSPFQAEKRLRTIQDDILPLNEYARVVLVGTVTMPGSITHQLVQAANGLEPATWILEEQFQPHHHRPFVIADDGSEQSVWPEKWSIEYLQEQRHKRPFRKNFENDPLGYDGDYWSAEDFQYGTLPVNRTALFIDPAVTTRTTSDETGYAVVGWNKALGQCVVRYADSYRHSGRQIRTHALELLEQYPEIRLVVVEANQGGDTWHDILHDLPVQLRTVHVYGKKEVRAIDALHHYQKLKVRHEQQFQKAEQQMVTFPRALHDDLVDAVGAGVRYFLGRPEPVKTYRAETTSYV</sequence>
<dbReference type="InterPro" id="IPR027417">
    <property type="entry name" value="P-loop_NTPase"/>
</dbReference>
<proteinExistence type="predicted"/>
<comment type="caution">
    <text evidence="1">The sequence shown here is derived from an EMBL/GenBank/DDBJ whole genome shotgun (WGS) entry which is preliminary data.</text>
</comment>